<proteinExistence type="predicted"/>
<accession>A0A1I0C799</accession>
<dbReference type="EMBL" id="FOHE01000006">
    <property type="protein sequence ID" value="SET15256.1"/>
    <property type="molecule type" value="Genomic_DNA"/>
</dbReference>
<protein>
    <submittedName>
        <fullName evidence="1">Uncharacterized protein</fullName>
    </submittedName>
</protein>
<organism evidence="1 2">
    <name type="scientific">Oceanobacillus limi</name>
    <dbReference type="NCBI Taxonomy" id="930131"/>
    <lineage>
        <taxon>Bacteria</taxon>
        <taxon>Bacillati</taxon>
        <taxon>Bacillota</taxon>
        <taxon>Bacilli</taxon>
        <taxon>Bacillales</taxon>
        <taxon>Bacillaceae</taxon>
        <taxon>Oceanobacillus</taxon>
    </lineage>
</organism>
<sequence length="197" mass="22022">MSEISLLSITSPPRDKININNPNVYMSSQGMFITASANWKNKHGNVRWWKDHGPIGIGTLKVGGANGLGIYFSNSTNLDVGETNFYTYDENFNTYNNNLYPHKIDKTGVYYKAQDTMKNSTFNPFHSYSWDTATLSVWPDFKGKVNTNVRTHWTHTWSSGEISSVGVSNSGISVNFSNSSHAWDGVSLGSTNLKNYQ</sequence>
<evidence type="ECO:0000313" key="2">
    <source>
        <dbReference type="Proteomes" id="UP000198618"/>
    </source>
</evidence>
<dbReference type="Proteomes" id="UP000198618">
    <property type="component" value="Unassembled WGS sequence"/>
</dbReference>
<evidence type="ECO:0000313" key="1">
    <source>
        <dbReference type="EMBL" id="SET15256.1"/>
    </source>
</evidence>
<keyword evidence="2" id="KW-1185">Reference proteome</keyword>
<name>A0A1I0C799_9BACI</name>
<dbReference type="OrthoDB" id="9981953at2"/>
<gene>
    <name evidence="1" type="ORF">SAMN05216389_10667</name>
</gene>
<dbReference type="RefSeq" id="WP_139177925.1">
    <property type="nucleotide sequence ID" value="NZ_FOHE01000006.1"/>
</dbReference>
<dbReference type="AlphaFoldDB" id="A0A1I0C799"/>
<reference evidence="1 2" key="1">
    <citation type="submission" date="2016-10" db="EMBL/GenBank/DDBJ databases">
        <authorList>
            <person name="de Groot N.N."/>
        </authorList>
    </citation>
    <scope>NUCLEOTIDE SEQUENCE [LARGE SCALE GENOMIC DNA]</scope>
    <source>
        <strain evidence="1 2">IBRC-M 10780</strain>
    </source>
</reference>